<feature type="transmembrane region" description="Helical" evidence="1">
    <location>
        <begin position="129"/>
        <end position="148"/>
    </location>
</feature>
<keyword evidence="1" id="KW-0472">Membrane</keyword>
<dbReference type="InterPro" id="IPR013656">
    <property type="entry name" value="PAS_4"/>
</dbReference>
<dbReference type="NCBIfam" id="TIGR00254">
    <property type="entry name" value="GGDEF"/>
    <property type="match status" value="1"/>
</dbReference>
<dbReference type="PROSITE" id="PS50887">
    <property type="entry name" value="GGDEF"/>
    <property type="match status" value="1"/>
</dbReference>
<feature type="transmembrane region" description="Helical" evidence="1">
    <location>
        <begin position="101"/>
        <end position="117"/>
    </location>
</feature>
<dbReference type="Pfam" id="PF00990">
    <property type="entry name" value="GGDEF"/>
    <property type="match status" value="1"/>
</dbReference>
<dbReference type="Gene3D" id="3.20.20.450">
    <property type="entry name" value="EAL domain"/>
    <property type="match status" value="1"/>
</dbReference>
<feature type="transmembrane region" description="Helical" evidence="1">
    <location>
        <begin position="266"/>
        <end position="287"/>
    </location>
</feature>
<dbReference type="Pfam" id="PF00563">
    <property type="entry name" value="EAL"/>
    <property type="match status" value="1"/>
</dbReference>
<dbReference type="Gene3D" id="3.30.450.20">
    <property type="entry name" value="PAS domain"/>
    <property type="match status" value="1"/>
</dbReference>
<dbReference type="EMBL" id="JBHOMY010000122">
    <property type="protein sequence ID" value="MFC1460513.1"/>
    <property type="molecule type" value="Genomic_DNA"/>
</dbReference>
<reference evidence="5 6" key="1">
    <citation type="submission" date="2024-09" db="EMBL/GenBank/DDBJ databases">
        <title>Nodulacao em especies de Leguminosae Basais da Amazonia e Caracterizacao dos Rizobios e Bacterias Associadas aos Nodulos.</title>
        <authorList>
            <person name="Jambeiro I.C.A."/>
            <person name="Lopes I.S."/>
            <person name="Aguiar E.R.G.R."/>
            <person name="Santos A.F.J."/>
            <person name="Dos Santos J.M.F."/>
            <person name="Gross E."/>
        </authorList>
    </citation>
    <scope>NUCLEOTIDE SEQUENCE [LARGE SCALE GENOMIC DNA]</scope>
    <source>
        <strain evidence="5 6">BRUESC1165</strain>
    </source>
</reference>
<feature type="transmembrane region" description="Helical" evidence="1">
    <location>
        <begin position="64"/>
        <end position="86"/>
    </location>
</feature>
<feature type="domain" description="GGDEF" evidence="4">
    <location>
        <begin position="487"/>
        <end position="619"/>
    </location>
</feature>
<dbReference type="SMART" id="SM00091">
    <property type="entry name" value="PAS"/>
    <property type="match status" value="1"/>
</dbReference>
<dbReference type="CDD" id="cd01948">
    <property type="entry name" value="EAL"/>
    <property type="match status" value="1"/>
</dbReference>
<dbReference type="SMART" id="SM00267">
    <property type="entry name" value="GGDEF"/>
    <property type="match status" value="1"/>
</dbReference>
<dbReference type="SUPFAM" id="SSF55073">
    <property type="entry name" value="Nucleotide cyclase"/>
    <property type="match status" value="1"/>
</dbReference>
<dbReference type="Gene3D" id="3.30.70.270">
    <property type="match status" value="1"/>
</dbReference>
<dbReference type="SMART" id="SM00052">
    <property type="entry name" value="EAL"/>
    <property type="match status" value="1"/>
</dbReference>
<keyword evidence="6" id="KW-1185">Reference proteome</keyword>
<dbReference type="InterPro" id="IPR029787">
    <property type="entry name" value="Nucleotide_cyclase"/>
</dbReference>
<evidence type="ECO:0000259" key="3">
    <source>
        <dbReference type="PROSITE" id="PS50883"/>
    </source>
</evidence>
<dbReference type="InterPro" id="IPR000160">
    <property type="entry name" value="GGDEF_dom"/>
</dbReference>
<feature type="transmembrane region" description="Helical" evidence="1">
    <location>
        <begin position="219"/>
        <end position="242"/>
    </location>
</feature>
<evidence type="ECO:0000313" key="5">
    <source>
        <dbReference type="EMBL" id="MFC1460513.1"/>
    </source>
</evidence>
<feature type="domain" description="PAS" evidence="2">
    <location>
        <begin position="340"/>
        <end position="410"/>
    </location>
</feature>
<dbReference type="InterPro" id="IPR000014">
    <property type="entry name" value="PAS"/>
</dbReference>
<dbReference type="SUPFAM" id="SSF55785">
    <property type="entry name" value="PYP-like sensor domain (PAS domain)"/>
    <property type="match status" value="1"/>
</dbReference>
<gene>
    <name evidence="5" type="ORF">ACETIH_28145</name>
</gene>
<feature type="transmembrane region" description="Helical" evidence="1">
    <location>
        <begin position="160"/>
        <end position="184"/>
    </location>
</feature>
<feature type="transmembrane region" description="Helical" evidence="1">
    <location>
        <begin position="34"/>
        <end position="52"/>
    </location>
</feature>
<evidence type="ECO:0000259" key="4">
    <source>
        <dbReference type="PROSITE" id="PS50887"/>
    </source>
</evidence>
<accession>A0ABV6YGV4</accession>
<dbReference type="PANTHER" id="PTHR44757">
    <property type="entry name" value="DIGUANYLATE CYCLASE DGCP"/>
    <property type="match status" value="1"/>
</dbReference>
<dbReference type="CDD" id="cd00130">
    <property type="entry name" value="PAS"/>
    <property type="match status" value="1"/>
</dbReference>
<dbReference type="Proteomes" id="UP001593940">
    <property type="component" value="Unassembled WGS sequence"/>
</dbReference>
<sequence length="893" mass="98116">MLLHLAVVVLIGLALALFHTGPGILGLDETGLHWWNNLAWVGSSTLAMAACLRTGFRQGHQSRGAWLSFGLACGCWLAGGLVWAAYDLQGIQPPFPGPPDAGYLLSCLLFLDGMFRYGKARSAIGRVQACNLALAVCAVVTTAFVWLFPDIVASKSSLAAILVAFLYPALWFGTAAFGLIYLVLYAPRRKLFATILLLAGILAQGVANLSYALALMGAAYSVGSAFDGLWVLCFLFVGWSAVEEMRQIKGDIAPPAARMPSERQRLIEALIPAAAVALILLSGIWGIMAGVLVSHPVFLLAVPLALTFAGTVGIREHQILSVERKLRATAELSSRELEESRRQLLSVLDSTTDCVLVIDRSWRVTYMNQHTRDALSERTDLLVGLNLRDIFAEEAGGVFDRQYQAAMDSQVPVEFEASLQSTGRWYEVHAYPRPDSLTIFFRDITERRKAREQIEHMAHHDALTGLANRRVFRERLREALGTAEGRGQVAVMHMDLDHFKEVNDTLGHPTGDALLVHLAQQLRDCIRPSDMIARLGGDEFAVICAGWRSRGDLAALARRLIESVSTPCMISDQLIRVGASMGVAVSETGIEADALFRRADIALYAAKAAGRGRHRFFEPAMEEQLRVQQTLKADLGRAMQNSEFELAFQPIIDLGSNQVRSFEALLRWRHPGQGCISPETFIALAEETGLIIPLGEWVLHRACAAAAIWRKGIRVAVNLSSGQFQSSDLPEAVADALAKTGLAPDMLELEITESVLLQHSETNLQTLKRLRELGVRIALDDFGTGYSSLSYLQRFPFNRIKVDRSFVMELPGHEESEVIVRAITDLGRSLGMAVTAEGVETRQQLDALRARGCDEAQGYFFSKPIAVEEIDGCLTRLEAARVWWSEPGSRRTK</sequence>
<dbReference type="InterPro" id="IPR035965">
    <property type="entry name" value="PAS-like_dom_sf"/>
</dbReference>
<dbReference type="InterPro" id="IPR035919">
    <property type="entry name" value="EAL_sf"/>
</dbReference>
<organism evidence="5 6">
    <name type="scientific">Microvirga arabica</name>
    <dbReference type="NCBI Taxonomy" id="1128671"/>
    <lineage>
        <taxon>Bacteria</taxon>
        <taxon>Pseudomonadati</taxon>
        <taxon>Pseudomonadota</taxon>
        <taxon>Alphaproteobacteria</taxon>
        <taxon>Hyphomicrobiales</taxon>
        <taxon>Methylobacteriaceae</taxon>
        <taxon>Microvirga</taxon>
    </lineage>
</organism>
<dbReference type="SUPFAM" id="SSF141868">
    <property type="entry name" value="EAL domain-like"/>
    <property type="match status" value="1"/>
</dbReference>
<dbReference type="InterPro" id="IPR043128">
    <property type="entry name" value="Rev_trsase/Diguanyl_cyclase"/>
</dbReference>
<dbReference type="InterPro" id="IPR001633">
    <property type="entry name" value="EAL_dom"/>
</dbReference>
<feature type="transmembrane region" description="Helical" evidence="1">
    <location>
        <begin position="191"/>
        <end position="213"/>
    </location>
</feature>
<dbReference type="Pfam" id="PF08448">
    <property type="entry name" value="PAS_4"/>
    <property type="match status" value="1"/>
</dbReference>
<feature type="domain" description="EAL" evidence="3">
    <location>
        <begin position="628"/>
        <end position="878"/>
    </location>
</feature>
<dbReference type="PROSITE" id="PS50883">
    <property type="entry name" value="EAL"/>
    <property type="match status" value="1"/>
</dbReference>
<keyword evidence="1" id="KW-0812">Transmembrane</keyword>
<dbReference type="PANTHER" id="PTHR44757:SF2">
    <property type="entry name" value="BIOFILM ARCHITECTURE MAINTENANCE PROTEIN MBAA"/>
    <property type="match status" value="1"/>
</dbReference>
<dbReference type="NCBIfam" id="TIGR00229">
    <property type="entry name" value="sensory_box"/>
    <property type="match status" value="1"/>
</dbReference>
<keyword evidence="1" id="KW-1133">Transmembrane helix</keyword>
<evidence type="ECO:0000256" key="1">
    <source>
        <dbReference type="SAM" id="Phobius"/>
    </source>
</evidence>
<dbReference type="CDD" id="cd01949">
    <property type="entry name" value="GGDEF"/>
    <property type="match status" value="1"/>
</dbReference>
<dbReference type="PROSITE" id="PS50112">
    <property type="entry name" value="PAS"/>
    <property type="match status" value="1"/>
</dbReference>
<dbReference type="InterPro" id="IPR052155">
    <property type="entry name" value="Biofilm_reg_signaling"/>
</dbReference>
<dbReference type="RefSeq" id="WP_377031747.1">
    <property type="nucleotide sequence ID" value="NZ_JBHOMY010000122.1"/>
</dbReference>
<name>A0ABV6YGV4_9HYPH</name>
<comment type="caution">
    <text evidence="5">The sequence shown here is derived from an EMBL/GenBank/DDBJ whole genome shotgun (WGS) entry which is preliminary data.</text>
</comment>
<protein>
    <submittedName>
        <fullName evidence="5">EAL domain-containing protein</fullName>
    </submittedName>
</protein>
<evidence type="ECO:0000259" key="2">
    <source>
        <dbReference type="PROSITE" id="PS50112"/>
    </source>
</evidence>
<proteinExistence type="predicted"/>
<evidence type="ECO:0000313" key="6">
    <source>
        <dbReference type="Proteomes" id="UP001593940"/>
    </source>
</evidence>